<evidence type="ECO:0000313" key="6">
    <source>
        <dbReference type="EMBL" id="CAF1499854.1"/>
    </source>
</evidence>
<evidence type="ECO:0000313" key="10">
    <source>
        <dbReference type="EMBL" id="CAF4039661.1"/>
    </source>
</evidence>
<dbReference type="Proteomes" id="UP000663836">
    <property type="component" value="Unassembled WGS sequence"/>
</dbReference>
<name>A0A819ERL8_9BILA</name>
<dbReference type="EMBL" id="CAJNOL010002432">
    <property type="protein sequence ID" value="CAF1499854.1"/>
    <property type="molecule type" value="Genomic_DNA"/>
</dbReference>
<keyword evidence="1" id="KW-1133">Transmembrane helix</keyword>
<evidence type="ECO:0000256" key="1">
    <source>
        <dbReference type="SAM" id="Phobius"/>
    </source>
</evidence>
<dbReference type="EMBL" id="CAJOAX010000953">
    <property type="protein sequence ID" value="CAF3670242.1"/>
    <property type="molecule type" value="Genomic_DNA"/>
</dbReference>
<evidence type="ECO:0000313" key="4">
    <source>
        <dbReference type="EMBL" id="CAF1306230.1"/>
    </source>
</evidence>
<comment type="caution">
    <text evidence="9">The sequence shown here is derived from an EMBL/GenBank/DDBJ whole genome shotgun (WGS) entry which is preliminary data.</text>
</comment>
<dbReference type="Pfam" id="PF11913">
    <property type="entry name" value="DUF3431"/>
    <property type="match status" value="1"/>
</dbReference>
<keyword evidence="1" id="KW-0812">Transmembrane</keyword>
<dbReference type="Proteomes" id="UP000663874">
    <property type="component" value="Unassembled WGS sequence"/>
</dbReference>
<dbReference type="EMBL" id="CAJNOL010002474">
    <property type="protein sequence ID" value="CAF1503836.1"/>
    <property type="molecule type" value="Genomic_DNA"/>
</dbReference>
<evidence type="ECO:0000313" key="2">
    <source>
        <dbReference type="EMBL" id="CAF1093126.1"/>
    </source>
</evidence>
<dbReference type="PANTHER" id="PTHR37490:SF1">
    <property type="entry name" value="GLYCOSYLTRANSFERASE 2-LIKE DOMAIN-CONTAINING PROTEIN"/>
    <property type="match status" value="1"/>
</dbReference>
<dbReference type="EMBL" id="CAJOBE010007557">
    <property type="protein sequence ID" value="CAF4039661.1"/>
    <property type="molecule type" value="Genomic_DNA"/>
</dbReference>
<dbReference type="Proteomes" id="UP000663870">
    <property type="component" value="Unassembled WGS sequence"/>
</dbReference>
<evidence type="ECO:0000313" key="3">
    <source>
        <dbReference type="EMBL" id="CAF1242554.1"/>
    </source>
</evidence>
<evidence type="ECO:0000313" key="7">
    <source>
        <dbReference type="EMBL" id="CAF1503836.1"/>
    </source>
</evidence>
<dbReference type="Proteomes" id="UP000663854">
    <property type="component" value="Unassembled WGS sequence"/>
</dbReference>
<gene>
    <name evidence="10" type="ORF">FNK824_LOCUS28103</name>
    <name evidence="9" type="ORF">JBS370_LOCUS18424</name>
    <name evidence="6" type="ORF">JXQ802_LOCUS40359</name>
    <name evidence="7" type="ORF">JXQ802_LOCUS40584</name>
    <name evidence="8" type="ORF">OTI717_LOCUS10514</name>
    <name evidence="2" type="ORF">PYM288_LOCUS19281</name>
    <name evidence="4" type="ORF">RFH988_LOCUS29996</name>
    <name evidence="3" type="ORF">SEV965_LOCUS23303</name>
    <name evidence="5" type="ORF">ZHD862_LOCUS29125</name>
</gene>
<organism evidence="9 11">
    <name type="scientific">Rotaria sordida</name>
    <dbReference type="NCBI Taxonomy" id="392033"/>
    <lineage>
        <taxon>Eukaryota</taxon>
        <taxon>Metazoa</taxon>
        <taxon>Spiralia</taxon>
        <taxon>Gnathifera</taxon>
        <taxon>Rotifera</taxon>
        <taxon>Eurotatoria</taxon>
        <taxon>Bdelloidea</taxon>
        <taxon>Philodinida</taxon>
        <taxon>Philodinidae</taxon>
        <taxon>Rotaria</taxon>
    </lineage>
</organism>
<dbReference type="EMBL" id="CAJOBD010002084">
    <property type="protein sequence ID" value="CAF3854341.1"/>
    <property type="molecule type" value="Genomic_DNA"/>
</dbReference>
<sequence>MRIKIRSIIPYLWFKFNTKQIILFIICLVIILIDIIININKWQNRFKYSNKNSKLLYLKTNELNFYNDPILSQRQFDIVLSYYSEDIDIVAQYIRYLKNISNIEKLNPRVIVYNKNSNINNQVLKLLLDADIIQLLPNLGREGGTYLYHIINNYHIIANHTLFSQAGVEGITDRGLADWYFDRLEKQFNSSVGYMPLVTNIMISNYDCDSHITGNFPRMSQLWAMLEQSLCPPGGQAVAFRGQFLVSSKRIQNRPLSVYKYIYDLITANSSHWLHRDLRSLIFKSTPDNPIFGHVVERIWTILFKCFKSDLHDRCRRRECACFDES</sequence>
<evidence type="ECO:0000313" key="11">
    <source>
        <dbReference type="Proteomes" id="UP000663836"/>
    </source>
</evidence>
<dbReference type="Proteomes" id="UP000663864">
    <property type="component" value="Unassembled WGS sequence"/>
</dbReference>
<keyword evidence="1" id="KW-0472">Membrane</keyword>
<protein>
    <submittedName>
        <fullName evidence="9">Uncharacterized protein</fullName>
    </submittedName>
</protein>
<reference evidence="9" key="1">
    <citation type="submission" date="2021-02" db="EMBL/GenBank/DDBJ databases">
        <authorList>
            <person name="Nowell W R."/>
        </authorList>
    </citation>
    <scope>NUCLEOTIDE SEQUENCE</scope>
</reference>
<feature type="transmembrane region" description="Helical" evidence="1">
    <location>
        <begin position="21"/>
        <end position="39"/>
    </location>
</feature>
<keyword evidence="12" id="KW-1185">Reference proteome</keyword>
<dbReference type="Proteomes" id="UP000663823">
    <property type="component" value="Unassembled WGS sequence"/>
</dbReference>
<evidence type="ECO:0000313" key="5">
    <source>
        <dbReference type="EMBL" id="CAF1323261.1"/>
    </source>
</evidence>
<dbReference type="PANTHER" id="PTHR37490">
    <property type="entry name" value="EXPRESSED PROTEIN"/>
    <property type="match status" value="1"/>
</dbReference>
<evidence type="ECO:0000313" key="8">
    <source>
        <dbReference type="EMBL" id="CAF3670242.1"/>
    </source>
</evidence>
<dbReference type="OrthoDB" id="10010260at2759"/>
<evidence type="ECO:0000313" key="9">
    <source>
        <dbReference type="EMBL" id="CAF3854341.1"/>
    </source>
</evidence>
<evidence type="ECO:0000313" key="12">
    <source>
        <dbReference type="Proteomes" id="UP000663870"/>
    </source>
</evidence>
<dbReference type="EMBL" id="CAJNOU010001706">
    <property type="protein sequence ID" value="CAF1242554.1"/>
    <property type="molecule type" value="Genomic_DNA"/>
</dbReference>
<dbReference type="EMBL" id="CAJNOH010000635">
    <property type="protein sequence ID" value="CAF1093126.1"/>
    <property type="molecule type" value="Genomic_DNA"/>
</dbReference>
<dbReference type="EMBL" id="CAJNOT010002520">
    <property type="protein sequence ID" value="CAF1323261.1"/>
    <property type="molecule type" value="Genomic_DNA"/>
</dbReference>
<proteinExistence type="predicted"/>
<accession>A0A819ERL8</accession>
<dbReference type="InterPro" id="IPR021838">
    <property type="entry name" value="DUF3431"/>
</dbReference>
<dbReference type="EMBL" id="CAJNOO010002914">
    <property type="protein sequence ID" value="CAF1306230.1"/>
    <property type="molecule type" value="Genomic_DNA"/>
</dbReference>
<dbReference type="Proteomes" id="UP000663889">
    <property type="component" value="Unassembled WGS sequence"/>
</dbReference>
<dbReference type="AlphaFoldDB" id="A0A819ERL8"/>
<dbReference type="Proteomes" id="UP000663882">
    <property type="component" value="Unassembled WGS sequence"/>
</dbReference>